<dbReference type="EMBL" id="KV863833">
    <property type="protein sequence ID" value="ONK55032.1"/>
    <property type="molecule type" value="Genomic_DNA"/>
</dbReference>
<dbReference type="GO" id="GO:0016020">
    <property type="term" value="C:membrane"/>
    <property type="evidence" value="ECO:0007669"/>
    <property type="project" value="TreeGrafter"/>
</dbReference>
<keyword evidence="2" id="KW-1185">Reference proteome</keyword>
<accession>A0A1R3L5Y8</accession>
<evidence type="ECO:0008006" key="3">
    <source>
        <dbReference type="Google" id="ProtNLM"/>
    </source>
</evidence>
<dbReference type="SUPFAM" id="SSF47364">
    <property type="entry name" value="Domain of the SRP/SRP receptor G-proteins"/>
    <property type="match status" value="1"/>
</dbReference>
<protein>
    <recommendedName>
        <fullName evidence="3">SRP54-type proteins GTP-binding domain-containing protein</fullName>
    </recommendedName>
</protein>
<organism evidence="1 2">
    <name type="scientific">Asparagus officinalis</name>
    <name type="common">Garden asparagus</name>
    <dbReference type="NCBI Taxonomy" id="4686"/>
    <lineage>
        <taxon>Eukaryota</taxon>
        <taxon>Viridiplantae</taxon>
        <taxon>Streptophyta</taxon>
        <taxon>Embryophyta</taxon>
        <taxon>Tracheophyta</taxon>
        <taxon>Spermatophyta</taxon>
        <taxon>Magnoliopsida</taxon>
        <taxon>Liliopsida</taxon>
        <taxon>Asparagales</taxon>
        <taxon>Asparagaceae</taxon>
        <taxon>Asparagoideae</taxon>
        <taxon>Asparagus</taxon>
    </lineage>
</organism>
<dbReference type="PANTHER" id="PTHR43134:SF7">
    <property type="entry name" value="CELL DIVISION PROTEIN FTSY HOMOLOG, CHLOROPLASTIC"/>
    <property type="match status" value="1"/>
</dbReference>
<dbReference type="PANTHER" id="PTHR43134">
    <property type="entry name" value="SIGNAL RECOGNITION PARTICLE RECEPTOR SUBUNIT ALPHA"/>
    <property type="match status" value="1"/>
</dbReference>
<dbReference type="Proteomes" id="UP000243459">
    <property type="component" value="Unassembled WGS sequence"/>
</dbReference>
<dbReference type="GO" id="GO:0006605">
    <property type="term" value="P:protein targeting"/>
    <property type="evidence" value="ECO:0007669"/>
    <property type="project" value="TreeGrafter"/>
</dbReference>
<reference evidence="2" key="1">
    <citation type="journal article" date="2017" name="Nat. Commun.">
        <title>The asparagus genome sheds light on the origin and evolution of a young Y chromosome.</title>
        <authorList>
            <person name="Harkess A."/>
            <person name="Zhou J."/>
            <person name="Xu C."/>
            <person name="Bowers J.E."/>
            <person name="Van der Hulst R."/>
            <person name="Ayyampalayam S."/>
            <person name="Mercati F."/>
            <person name="Riccardi P."/>
            <person name="McKain M.R."/>
            <person name="Kakrana A."/>
            <person name="Tang H."/>
            <person name="Ray J."/>
            <person name="Groenendijk J."/>
            <person name="Arikit S."/>
            <person name="Mathioni S.M."/>
            <person name="Nakano M."/>
            <person name="Shan H."/>
            <person name="Telgmann-Rauber A."/>
            <person name="Kanno A."/>
            <person name="Yue Z."/>
            <person name="Chen H."/>
            <person name="Li W."/>
            <person name="Chen Y."/>
            <person name="Xu X."/>
            <person name="Zhang Y."/>
            <person name="Luo S."/>
            <person name="Chen H."/>
            <person name="Gao J."/>
            <person name="Mao Z."/>
            <person name="Pires J.C."/>
            <person name="Luo M."/>
            <person name="Kudrna D."/>
            <person name="Wing R.A."/>
            <person name="Meyers B.C."/>
            <person name="Yi K."/>
            <person name="Kong H."/>
            <person name="Lavrijsen P."/>
            <person name="Sunseri F."/>
            <person name="Falavigna A."/>
            <person name="Ye Y."/>
            <person name="Leebens-Mack J.H."/>
            <person name="Chen G."/>
        </authorList>
    </citation>
    <scope>NUCLEOTIDE SEQUENCE [LARGE SCALE GENOMIC DNA]</scope>
    <source>
        <strain evidence="2">cv. DH0086</strain>
    </source>
</reference>
<gene>
    <name evidence="1" type="ORF">A4U43_UnF8350</name>
</gene>
<dbReference type="AlphaFoldDB" id="A0A1R3L5Y8"/>
<sequence>MQNPILYKSFDLFQALLVSDFGPRISMKIVDSLRYDILAGKLKSGAKIKEALKKCVLDLLTSKGKKTEPHRGIRKTAVIIVVGANGGGKTTSLDGGDGGGDLLYIFLKMDEG</sequence>
<name>A0A1R3L5Y8_ASPOF</name>
<evidence type="ECO:0000313" key="1">
    <source>
        <dbReference type="EMBL" id="ONK55032.1"/>
    </source>
</evidence>
<dbReference type="Gene3D" id="1.20.120.140">
    <property type="entry name" value="Signal recognition particle SRP54, nucleotide-binding domain"/>
    <property type="match status" value="1"/>
</dbReference>
<dbReference type="GO" id="GO:0005047">
    <property type="term" value="F:signal recognition particle binding"/>
    <property type="evidence" value="ECO:0007669"/>
    <property type="project" value="TreeGrafter"/>
</dbReference>
<dbReference type="GO" id="GO:0003924">
    <property type="term" value="F:GTPase activity"/>
    <property type="evidence" value="ECO:0007669"/>
    <property type="project" value="TreeGrafter"/>
</dbReference>
<evidence type="ECO:0000313" key="2">
    <source>
        <dbReference type="Proteomes" id="UP000243459"/>
    </source>
</evidence>
<dbReference type="Gramene" id="ONK55032">
    <property type="protein sequence ID" value="ONK55032"/>
    <property type="gene ID" value="A4U43_UnF8350"/>
</dbReference>
<dbReference type="InterPro" id="IPR042101">
    <property type="entry name" value="SRP54_N_sf"/>
</dbReference>
<dbReference type="InterPro" id="IPR036225">
    <property type="entry name" value="SRP/SRP_N"/>
</dbReference>
<proteinExistence type="predicted"/>